<gene>
    <name evidence="5" type="ORF">T440DRAFT_472015</name>
</gene>
<dbReference type="GO" id="GO:0008318">
    <property type="term" value="F:protein prenyltransferase activity"/>
    <property type="evidence" value="ECO:0007669"/>
    <property type="project" value="InterPro"/>
</dbReference>
<reference evidence="5" key="1">
    <citation type="submission" date="2020-01" db="EMBL/GenBank/DDBJ databases">
        <authorList>
            <consortium name="DOE Joint Genome Institute"/>
            <person name="Haridas S."/>
            <person name="Albert R."/>
            <person name="Binder M."/>
            <person name="Bloem J."/>
            <person name="Labutti K."/>
            <person name="Salamov A."/>
            <person name="Andreopoulos B."/>
            <person name="Baker S.E."/>
            <person name="Barry K."/>
            <person name="Bills G."/>
            <person name="Bluhm B.H."/>
            <person name="Cannon C."/>
            <person name="Castanera R."/>
            <person name="Culley D.E."/>
            <person name="Daum C."/>
            <person name="Ezra D."/>
            <person name="Gonzalez J.B."/>
            <person name="Henrissat B."/>
            <person name="Kuo A."/>
            <person name="Liang C."/>
            <person name="Lipzen A."/>
            <person name="Lutzoni F."/>
            <person name="Magnuson J."/>
            <person name="Mondo S."/>
            <person name="Nolan M."/>
            <person name="Ohm R."/>
            <person name="Pangilinan J."/>
            <person name="Park H.-J."/>
            <person name="Ramirez L."/>
            <person name="Alfaro M."/>
            <person name="Sun H."/>
            <person name="Tritt A."/>
            <person name="Yoshinaga Y."/>
            <person name="Zwiers L.-H."/>
            <person name="Turgeon B.G."/>
            <person name="Goodwin S.B."/>
            <person name="Spatafora J.W."/>
            <person name="Crous P.W."/>
            <person name="Grigoriev I.V."/>
        </authorList>
    </citation>
    <scope>NUCLEOTIDE SEQUENCE</scope>
    <source>
        <strain evidence="5">IPT5</strain>
    </source>
</reference>
<dbReference type="InterPro" id="IPR002088">
    <property type="entry name" value="Prenyl_trans_a"/>
</dbReference>
<proteinExistence type="inferred from homology"/>
<dbReference type="EMBL" id="MU006336">
    <property type="protein sequence ID" value="KAF2846367.1"/>
    <property type="molecule type" value="Genomic_DNA"/>
</dbReference>
<evidence type="ECO:0000313" key="5">
    <source>
        <dbReference type="EMBL" id="KAF2846367.1"/>
    </source>
</evidence>
<dbReference type="GO" id="GO:0005737">
    <property type="term" value="C:cytoplasm"/>
    <property type="evidence" value="ECO:0007669"/>
    <property type="project" value="TreeGrafter"/>
</dbReference>
<keyword evidence="4" id="KW-0677">Repeat</keyword>
<keyword evidence="2" id="KW-0637">Prenyltransferase</keyword>
<evidence type="ECO:0000313" key="6">
    <source>
        <dbReference type="Proteomes" id="UP000799423"/>
    </source>
</evidence>
<dbReference type="PANTHER" id="PTHR11129:SF3">
    <property type="entry name" value="PROTEIN PRENYLTRANSFERASE ALPHA SUBUNIT REPEAT-CONTAINING PROTEIN 1"/>
    <property type="match status" value="1"/>
</dbReference>
<organism evidence="5 6">
    <name type="scientific">Plenodomus tracheiphilus IPT5</name>
    <dbReference type="NCBI Taxonomy" id="1408161"/>
    <lineage>
        <taxon>Eukaryota</taxon>
        <taxon>Fungi</taxon>
        <taxon>Dikarya</taxon>
        <taxon>Ascomycota</taxon>
        <taxon>Pezizomycotina</taxon>
        <taxon>Dothideomycetes</taxon>
        <taxon>Pleosporomycetidae</taxon>
        <taxon>Pleosporales</taxon>
        <taxon>Pleosporineae</taxon>
        <taxon>Leptosphaeriaceae</taxon>
        <taxon>Plenodomus</taxon>
    </lineage>
</organism>
<name>A0A6A7AVI2_9PLEO</name>
<accession>A0A6A7AVI2</accession>
<keyword evidence="6" id="KW-1185">Reference proteome</keyword>
<comment type="similarity">
    <text evidence="1">Belongs to the protein prenyltransferase subunit alpha family.</text>
</comment>
<evidence type="ECO:0000256" key="3">
    <source>
        <dbReference type="ARBA" id="ARBA00022679"/>
    </source>
</evidence>
<dbReference type="Gene3D" id="1.25.40.120">
    <property type="entry name" value="Protein prenylyltransferase"/>
    <property type="match status" value="1"/>
</dbReference>
<protein>
    <submittedName>
        <fullName evidence="5">Protein prenylyltransferase</fullName>
    </submittedName>
</protein>
<dbReference type="Proteomes" id="UP000799423">
    <property type="component" value="Unassembled WGS sequence"/>
</dbReference>
<dbReference type="PANTHER" id="PTHR11129">
    <property type="entry name" value="PROTEIN FARNESYLTRANSFERASE ALPHA SUBUNIT/RAB GERANYLGERANYL TRANSFERASE ALPHA SUBUNIT"/>
    <property type="match status" value="1"/>
</dbReference>
<evidence type="ECO:0000256" key="1">
    <source>
        <dbReference type="ARBA" id="ARBA00006734"/>
    </source>
</evidence>
<evidence type="ECO:0000256" key="4">
    <source>
        <dbReference type="ARBA" id="ARBA00022737"/>
    </source>
</evidence>
<dbReference type="SUPFAM" id="SSF48439">
    <property type="entry name" value="Protein prenylyltransferase"/>
    <property type="match status" value="1"/>
</dbReference>
<sequence>MGSPRGDSLQALAYERLADFFQQHRNDVCEIEVLPPAVQPPDGIILEDGLHLGIPKKILALAYVEARRRFFASKEANGVTPAALQATKIMLLFDPEHLTAANYRKRWLDNLGAETGSQYESTFHKALRQELNFLNTILTSPLHRQSKSPTLWHHRLWILDPLFTFELKIATDSQCQNFWYAELAAVCKSGERHPKNYYAWQYARRILPRMIYEKEEVFVDVVKDWCCKHPSDISGWTFLLALLSGSRNGTKAYATLRDVVHYTITLRAEQESLWIFIWTAAERCITPKEYTEICALFQENEDVASPSKNASMPPDQGSDTSRWSTLMGRLMHVRKHPVDAS</sequence>
<evidence type="ECO:0000256" key="2">
    <source>
        <dbReference type="ARBA" id="ARBA00022602"/>
    </source>
</evidence>
<dbReference type="Pfam" id="PF01239">
    <property type="entry name" value="PPTA"/>
    <property type="match status" value="1"/>
</dbReference>
<dbReference type="OrthoDB" id="5358702at2759"/>
<keyword evidence="3" id="KW-0808">Transferase</keyword>
<dbReference type="AlphaFoldDB" id="A0A6A7AVI2"/>